<dbReference type="AlphaFoldDB" id="A0A418MV02"/>
<protein>
    <recommendedName>
        <fullName evidence="2">Pyridoxal phosphate homeostasis protein</fullName>
        <shortName evidence="2">PLP homeostasis protein</shortName>
    </recommendedName>
</protein>
<dbReference type="RefSeq" id="WP_119575604.1">
    <property type="nucleotide sequence ID" value="NZ_QXEC01000010.1"/>
</dbReference>
<evidence type="ECO:0000256" key="4">
    <source>
        <dbReference type="RuleBase" id="RU004514"/>
    </source>
</evidence>
<sequence length="248" mass="25336">MTDSPALVRPDRRAELAAGLARVRARIADACAAAGRDRTEVTLIAVTKTYPAADVIALAGLGVTDVGENRDQEAAAKATEVAAAGAGPRWHFVGRLQRNKVKSVVRYADVVQSVDSVRLASALDVAATAARDRPLDVLVQVSIDGDPSRGGAVPGSADPDLGLGPVAAAVAAAPGLRLAGLMGVAPLGWEPARAFERLAAFAAAVRVEHPQATVLSAGMSGDLEAAIEHGATHVRVGSALLGMRPTLR</sequence>
<dbReference type="Proteomes" id="UP000283832">
    <property type="component" value="Unassembled WGS sequence"/>
</dbReference>
<dbReference type="NCBIfam" id="TIGR00044">
    <property type="entry name" value="YggS family pyridoxal phosphate-dependent enzyme"/>
    <property type="match status" value="1"/>
</dbReference>
<comment type="caution">
    <text evidence="6">The sequence shown here is derived from an EMBL/GenBank/DDBJ whole genome shotgun (WGS) entry which is preliminary data.</text>
</comment>
<evidence type="ECO:0000256" key="3">
    <source>
        <dbReference type="PIRSR" id="PIRSR004848-1"/>
    </source>
</evidence>
<comment type="cofactor">
    <cofactor evidence="3">
        <name>pyridoxal 5'-phosphate</name>
        <dbReference type="ChEBI" id="CHEBI:597326"/>
    </cofactor>
</comment>
<dbReference type="PANTHER" id="PTHR10146">
    <property type="entry name" value="PROLINE SYNTHETASE CO-TRANSCRIBED BACTERIAL HOMOLOG PROTEIN"/>
    <property type="match status" value="1"/>
</dbReference>
<dbReference type="PROSITE" id="PS01211">
    <property type="entry name" value="UPF0001"/>
    <property type="match status" value="1"/>
</dbReference>
<feature type="domain" description="Alanine racemase N-terminal" evidence="5">
    <location>
        <begin position="22"/>
        <end position="245"/>
    </location>
</feature>
<evidence type="ECO:0000313" key="7">
    <source>
        <dbReference type="Proteomes" id="UP000283832"/>
    </source>
</evidence>
<accession>A0A418MV02</accession>
<evidence type="ECO:0000313" key="6">
    <source>
        <dbReference type="EMBL" id="RIV38377.1"/>
    </source>
</evidence>
<dbReference type="OrthoDB" id="9804072at2"/>
<dbReference type="Gene3D" id="3.20.20.10">
    <property type="entry name" value="Alanine racemase"/>
    <property type="match status" value="1"/>
</dbReference>
<dbReference type="HAMAP" id="MF_02087">
    <property type="entry name" value="PLP_homeostasis"/>
    <property type="match status" value="1"/>
</dbReference>
<dbReference type="PIRSF" id="PIRSF004848">
    <property type="entry name" value="YBL036c_PLPDEIII"/>
    <property type="match status" value="1"/>
</dbReference>
<dbReference type="PANTHER" id="PTHR10146:SF14">
    <property type="entry name" value="PYRIDOXAL PHOSPHATE HOMEOSTASIS PROTEIN"/>
    <property type="match status" value="1"/>
</dbReference>
<name>A0A418MV02_9ACTN</name>
<dbReference type="CDD" id="cd00635">
    <property type="entry name" value="PLPDE_III_YBL036c_like"/>
    <property type="match status" value="1"/>
</dbReference>
<dbReference type="InterPro" id="IPR029066">
    <property type="entry name" value="PLP-binding_barrel"/>
</dbReference>
<reference evidence="6 7" key="1">
    <citation type="submission" date="2018-08" db="EMBL/GenBank/DDBJ databases">
        <title>Jishengella sp. nov., isolated from a root of Azadirachta indica A. Juss. var. siamensis Valenton.</title>
        <authorList>
            <person name="Kuncharoen N."/>
            <person name="Tanasupawat S."/>
            <person name="Kudo T."/>
            <person name="Ohkuma M."/>
        </authorList>
    </citation>
    <scope>NUCLEOTIDE SEQUENCE [LARGE SCALE GENOMIC DNA]</scope>
    <source>
        <strain evidence="6 7">AZ1-13</strain>
    </source>
</reference>
<dbReference type="InterPro" id="IPR011078">
    <property type="entry name" value="PyrdxlP_homeostasis"/>
</dbReference>
<dbReference type="EMBL" id="QXEC01000010">
    <property type="protein sequence ID" value="RIV38377.1"/>
    <property type="molecule type" value="Genomic_DNA"/>
</dbReference>
<dbReference type="SUPFAM" id="SSF51419">
    <property type="entry name" value="PLP-binding barrel"/>
    <property type="match status" value="1"/>
</dbReference>
<evidence type="ECO:0000259" key="5">
    <source>
        <dbReference type="Pfam" id="PF01168"/>
    </source>
</evidence>
<feature type="modified residue" description="N6-(pyridoxal phosphate)lysine" evidence="2 3">
    <location>
        <position position="48"/>
    </location>
</feature>
<organism evidence="6 7">
    <name type="scientific">Micromonospora radicis</name>
    <dbReference type="NCBI Taxonomy" id="1894971"/>
    <lineage>
        <taxon>Bacteria</taxon>
        <taxon>Bacillati</taxon>
        <taxon>Actinomycetota</taxon>
        <taxon>Actinomycetes</taxon>
        <taxon>Micromonosporales</taxon>
        <taxon>Micromonosporaceae</taxon>
        <taxon>Micromonospora</taxon>
    </lineage>
</organism>
<dbReference type="InterPro" id="IPR001608">
    <property type="entry name" value="Ala_racemase_N"/>
</dbReference>
<proteinExistence type="inferred from homology"/>
<comment type="function">
    <text evidence="2">Pyridoxal 5'-phosphate (PLP)-binding protein, which is involved in PLP homeostasis.</text>
</comment>
<comment type="similarity">
    <text evidence="2 4">Belongs to the pyridoxal phosphate-binding protein YggS/PROSC family.</text>
</comment>
<keyword evidence="1 2" id="KW-0663">Pyridoxal phosphate</keyword>
<gene>
    <name evidence="6" type="ORF">D2L64_12570</name>
</gene>
<evidence type="ECO:0000256" key="2">
    <source>
        <dbReference type="HAMAP-Rule" id="MF_02087"/>
    </source>
</evidence>
<dbReference type="GO" id="GO:0030170">
    <property type="term" value="F:pyridoxal phosphate binding"/>
    <property type="evidence" value="ECO:0007669"/>
    <property type="project" value="UniProtKB-UniRule"/>
</dbReference>
<dbReference type="Pfam" id="PF01168">
    <property type="entry name" value="Ala_racemase_N"/>
    <property type="match status" value="1"/>
</dbReference>
<evidence type="ECO:0000256" key="1">
    <source>
        <dbReference type="ARBA" id="ARBA00022898"/>
    </source>
</evidence>
<keyword evidence="7" id="KW-1185">Reference proteome</keyword>